<keyword evidence="4 6" id="KW-0238">DNA-binding</keyword>
<evidence type="ECO:0000256" key="6">
    <source>
        <dbReference type="RuleBase" id="RU000716"/>
    </source>
</evidence>
<feature type="region of interest" description="Disordered" evidence="7">
    <location>
        <begin position="1"/>
        <end position="38"/>
    </location>
</feature>
<dbReference type="Pfam" id="PF04542">
    <property type="entry name" value="Sigma70_r2"/>
    <property type="match status" value="1"/>
</dbReference>
<evidence type="ECO:0000256" key="5">
    <source>
        <dbReference type="ARBA" id="ARBA00023163"/>
    </source>
</evidence>
<dbReference type="PANTHER" id="PTHR43133:SF61">
    <property type="entry name" value="ECF RNA POLYMERASE SIGMA FACTOR SIGC"/>
    <property type="match status" value="1"/>
</dbReference>
<dbReference type="InterPro" id="IPR036388">
    <property type="entry name" value="WH-like_DNA-bd_sf"/>
</dbReference>
<dbReference type="InterPro" id="IPR039425">
    <property type="entry name" value="RNA_pol_sigma-70-like"/>
</dbReference>
<comment type="caution">
    <text evidence="10">The sequence shown here is derived from an EMBL/GenBank/DDBJ whole genome shotgun (WGS) entry which is preliminary data.</text>
</comment>
<dbReference type="Gene3D" id="1.10.1740.10">
    <property type="match status" value="1"/>
</dbReference>
<keyword evidence="11" id="KW-1185">Reference proteome</keyword>
<evidence type="ECO:0000259" key="9">
    <source>
        <dbReference type="Pfam" id="PF08281"/>
    </source>
</evidence>
<dbReference type="InterPro" id="IPR000838">
    <property type="entry name" value="RNA_pol_sigma70_ECF_CS"/>
</dbReference>
<dbReference type="InterPro" id="IPR013324">
    <property type="entry name" value="RNA_pol_sigma_r3/r4-like"/>
</dbReference>
<dbReference type="RefSeq" id="WP_310912454.1">
    <property type="nucleotide sequence ID" value="NZ_JAVLVT010000005.1"/>
</dbReference>
<dbReference type="PROSITE" id="PS01063">
    <property type="entry name" value="SIGMA70_ECF"/>
    <property type="match status" value="1"/>
</dbReference>
<protein>
    <recommendedName>
        <fullName evidence="6">RNA polymerase sigma factor</fullName>
    </recommendedName>
</protein>
<feature type="domain" description="RNA polymerase sigma-70 region 2" evidence="8">
    <location>
        <begin position="56"/>
        <end position="120"/>
    </location>
</feature>
<dbReference type="InterPro" id="IPR007627">
    <property type="entry name" value="RNA_pol_sigma70_r2"/>
</dbReference>
<evidence type="ECO:0000256" key="7">
    <source>
        <dbReference type="SAM" id="MobiDB-lite"/>
    </source>
</evidence>
<dbReference type="SUPFAM" id="SSF88946">
    <property type="entry name" value="Sigma2 domain of RNA polymerase sigma factors"/>
    <property type="match status" value="1"/>
</dbReference>
<comment type="similarity">
    <text evidence="1 6">Belongs to the sigma-70 factor family. ECF subfamily.</text>
</comment>
<evidence type="ECO:0000256" key="1">
    <source>
        <dbReference type="ARBA" id="ARBA00010641"/>
    </source>
</evidence>
<dbReference type="InterPro" id="IPR014284">
    <property type="entry name" value="RNA_pol_sigma-70_dom"/>
</dbReference>
<dbReference type="InterPro" id="IPR013325">
    <property type="entry name" value="RNA_pol_sigma_r2"/>
</dbReference>
<dbReference type="Pfam" id="PF08281">
    <property type="entry name" value="Sigma70_r4_2"/>
    <property type="match status" value="1"/>
</dbReference>
<dbReference type="SUPFAM" id="SSF88659">
    <property type="entry name" value="Sigma3 and sigma4 domains of RNA polymerase sigma factors"/>
    <property type="match status" value="1"/>
</dbReference>
<keyword evidence="2 6" id="KW-0805">Transcription regulation</keyword>
<evidence type="ECO:0000313" key="10">
    <source>
        <dbReference type="EMBL" id="MDS1270899.1"/>
    </source>
</evidence>
<evidence type="ECO:0000259" key="8">
    <source>
        <dbReference type="Pfam" id="PF04542"/>
    </source>
</evidence>
<accession>A0ABU2H6G4</accession>
<reference evidence="11" key="1">
    <citation type="submission" date="2023-07" db="EMBL/GenBank/DDBJ databases">
        <title>Novel species in the genus Lipingzhangella isolated from Sambhar Salt Lake.</title>
        <authorList>
            <person name="Jiya N."/>
            <person name="Kajale S."/>
            <person name="Sharma A."/>
        </authorList>
    </citation>
    <scope>NUCLEOTIDE SEQUENCE [LARGE SCALE GENOMIC DNA]</scope>
    <source>
        <strain evidence="11">LS1_29</strain>
    </source>
</reference>
<dbReference type="InterPro" id="IPR013249">
    <property type="entry name" value="RNA_pol_sigma70_r4_t2"/>
</dbReference>
<evidence type="ECO:0000256" key="4">
    <source>
        <dbReference type="ARBA" id="ARBA00023125"/>
    </source>
</evidence>
<dbReference type="NCBIfam" id="TIGR02937">
    <property type="entry name" value="sigma70-ECF"/>
    <property type="match status" value="1"/>
</dbReference>
<proteinExistence type="inferred from homology"/>
<evidence type="ECO:0000256" key="3">
    <source>
        <dbReference type="ARBA" id="ARBA00023082"/>
    </source>
</evidence>
<dbReference type="Proteomes" id="UP001250214">
    <property type="component" value="Unassembled WGS sequence"/>
</dbReference>
<dbReference type="PANTHER" id="PTHR43133">
    <property type="entry name" value="RNA POLYMERASE ECF-TYPE SIGMA FACTO"/>
    <property type="match status" value="1"/>
</dbReference>
<keyword evidence="5 6" id="KW-0804">Transcription</keyword>
<organism evidence="10 11">
    <name type="scientific">Lipingzhangella rawalii</name>
    <dbReference type="NCBI Taxonomy" id="2055835"/>
    <lineage>
        <taxon>Bacteria</taxon>
        <taxon>Bacillati</taxon>
        <taxon>Actinomycetota</taxon>
        <taxon>Actinomycetes</taxon>
        <taxon>Streptosporangiales</taxon>
        <taxon>Nocardiopsidaceae</taxon>
        <taxon>Lipingzhangella</taxon>
    </lineage>
</organism>
<evidence type="ECO:0000313" key="11">
    <source>
        <dbReference type="Proteomes" id="UP001250214"/>
    </source>
</evidence>
<sequence length="204" mass="22156">MHSETNMGNRSRAGAAAPHHRPDRRRAGPSGHDDPTTTALALAAGDGDLRAAESFVQATRADVRRFIASRTPDRMVDDLTQDTFLRALSGIRGFQGRCPARSWLLAIARRVVADHYRCRGQEPVASEVDVASGVTLDEECTLRELVDGLAPERRQAFQLTRVLGYTYAEAASVLRCPMGTVRSRVARARSDLADAIVGSDRADG</sequence>
<gene>
    <name evidence="10" type="ORF">RIF23_11360</name>
</gene>
<dbReference type="Gene3D" id="1.10.10.10">
    <property type="entry name" value="Winged helix-like DNA-binding domain superfamily/Winged helix DNA-binding domain"/>
    <property type="match status" value="1"/>
</dbReference>
<feature type="domain" description="RNA polymerase sigma factor 70 region 4 type 2" evidence="9">
    <location>
        <begin position="142"/>
        <end position="192"/>
    </location>
</feature>
<dbReference type="EMBL" id="JAVLVT010000005">
    <property type="protein sequence ID" value="MDS1270899.1"/>
    <property type="molecule type" value="Genomic_DNA"/>
</dbReference>
<evidence type="ECO:0000256" key="2">
    <source>
        <dbReference type="ARBA" id="ARBA00023015"/>
    </source>
</evidence>
<keyword evidence="3 6" id="KW-0731">Sigma factor</keyword>
<dbReference type="CDD" id="cd06171">
    <property type="entry name" value="Sigma70_r4"/>
    <property type="match status" value="1"/>
</dbReference>
<name>A0ABU2H6G4_9ACTN</name>